<keyword evidence="6" id="KW-1133">Transmembrane helix</keyword>
<dbReference type="InterPro" id="IPR003599">
    <property type="entry name" value="Ig_sub"/>
</dbReference>
<dbReference type="PANTHER" id="PTHR11640:SF31">
    <property type="entry name" value="IRREGULAR CHIASM C-ROUGHEST PROTEIN-RELATED"/>
    <property type="match status" value="1"/>
</dbReference>
<feature type="non-terminal residue" evidence="9">
    <location>
        <position position="820"/>
    </location>
</feature>
<evidence type="ECO:0000256" key="3">
    <source>
        <dbReference type="ARBA" id="ARBA00023157"/>
    </source>
</evidence>
<keyword evidence="10" id="KW-1185">Reference proteome</keyword>
<organism evidence="9 10">
    <name type="scientific">Mya arenaria</name>
    <name type="common">Soft-shell clam</name>
    <dbReference type="NCBI Taxonomy" id="6604"/>
    <lineage>
        <taxon>Eukaryota</taxon>
        <taxon>Metazoa</taxon>
        <taxon>Spiralia</taxon>
        <taxon>Lophotrochozoa</taxon>
        <taxon>Mollusca</taxon>
        <taxon>Bivalvia</taxon>
        <taxon>Autobranchia</taxon>
        <taxon>Heteroconchia</taxon>
        <taxon>Euheterodonta</taxon>
        <taxon>Imparidentia</taxon>
        <taxon>Neoheterodontei</taxon>
        <taxon>Myida</taxon>
        <taxon>Myoidea</taxon>
        <taxon>Myidae</taxon>
        <taxon>Mya</taxon>
    </lineage>
</organism>
<sequence>GITSTLISSPIDNPVSVIVNTEGTFQCQTSPGNPVASVVWYKDNKTTSTADDIQITSGTSTSSTPDGDLIVTHGTLTLQVQRDDQDLDGPDPPVCKANNVNVSPSLIVIIGSMFSISCTADSNPLPTTYLLSGPDGINLPLSFTGITRTQAGSYTVEARNNLPWMPTIRVDGSTVKGMVNIIEGNSKVFNCSTDSNPASSYSWTYPHPPLLPIFKYGTSGGPDISDNTIAIVGGLGATVACVAHSKPAPSIYFPSINLYMDWSNCITVGHLQYYWRSFHQPASVLLGRKLYADDLQWNSARDAVSRSPHGPKTKILQDLSLVRGDMLVFPCLYAPGNPPAVSFEWTRSGTSASWVKQNTQNLTIEYVQRSDEASYTCKVSSVLRPTLTSATTVQYDTATFHLDVLYGAENLILQLNNESHLSVEIEEHSTNHMRCSLESDPGSYMVISKDGSARRPPEVNVKLIYNARQHENATLVYQIVAYPEPKPSQFVWKRCMNTSCAPLPNDIKKFKIDTEGLSSNLTVLDVQIEDYIIYQLSVFNGVGDSLVERFHLRPTGKPDLPTDVHIIQDTITDRTAVLTWIPGIDNGSPQEFHVSYRKLVDETSLVRLIIKHDYTKEMYYKIENLEPGTKYLVSLFAANEEGSTALVNDTFETLERISDYPVNNPNTGSIVGGAIGGTVGAIVAIVVIVVILRRQYLLKCYICPNKKSDLVQTTPDLTQLRHTRTVPWQQAHRFTMSDNSHVYMTLNESSQKPQGNYENVKKEDPVYNNAVQTNPHINQQFIDEEIIGKREEIGCMDIRISTVYVVVSKIHKKSYEEQNI</sequence>
<feature type="domain" description="Ig-like" evidence="7">
    <location>
        <begin position="311"/>
        <end position="394"/>
    </location>
</feature>
<dbReference type="InterPro" id="IPR036116">
    <property type="entry name" value="FN3_sf"/>
</dbReference>
<feature type="domain" description="Fibronectin type-III" evidence="8">
    <location>
        <begin position="560"/>
        <end position="656"/>
    </location>
</feature>
<evidence type="ECO:0000259" key="8">
    <source>
        <dbReference type="PROSITE" id="PS50853"/>
    </source>
</evidence>
<proteinExistence type="predicted"/>
<evidence type="ECO:0000313" key="10">
    <source>
        <dbReference type="Proteomes" id="UP001164746"/>
    </source>
</evidence>
<dbReference type="InterPro" id="IPR051275">
    <property type="entry name" value="Cell_adhesion_signaling"/>
</dbReference>
<dbReference type="Pfam" id="PF13927">
    <property type="entry name" value="Ig_3"/>
    <property type="match status" value="1"/>
</dbReference>
<dbReference type="SMART" id="SM00060">
    <property type="entry name" value="FN3"/>
    <property type="match status" value="1"/>
</dbReference>
<comment type="subcellular location">
    <subcellularLocation>
        <location evidence="1">Membrane</location>
        <topology evidence="1">Single-pass type I membrane protein</topology>
    </subcellularLocation>
</comment>
<keyword evidence="5" id="KW-0393">Immunoglobulin domain</keyword>
<dbReference type="InterPro" id="IPR036179">
    <property type="entry name" value="Ig-like_dom_sf"/>
</dbReference>
<keyword evidence="3" id="KW-1015">Disulfide bond</keyword>
<evidence type="ECO:0000256" key="1">
    <source>
        <dbReference type="ARBA" id="ARBA00004479"/>
    </source>
</evidence>
<protein>
    <submittedName>
        <fullName evidence="9">Uncharacterized protein</fullName>
    </submittedName>
</protein>
<dbReference type="PROSITE" id="PS50835">
    <property type="entry name" value="IG_LIKE"/>
    <property type="match status" value="1"/>
</dbReference>
<dbReference type="SMART" id="SM00409">
    <property type="entry name" value="IG"/>
    <property type="match status" value="2"/>
</dbReference>
<gene>
    <name evidence="9" type="ORF">MAR_018998</name>
</gene>
<keyword evidence="2 6" id="KW-0472">Membrane</keyword>
<reference evidence="9" key="1">
    <citation type="submission" date="2022-11" db="EMBL/GenBank/DDBJ databases">
        <title>Centuries of genome instability and evolution in soft-shell clam transmissible cancer (bioRxiv).</title>
        <authorList>
            <person name="Hart S.F.M."/>
            <person name="Yonemitsu M.A."/>
            <person name="Giersch R.M."/>
            <person name="Beal B.F."/>
            <person name="Arriagada G."/>
            <person name="Davis B.W."/>
            <person name="Ostrander E.A."/>
            <person name="Goff S.P."/>
            <person name="Metzger M.J."/>
        </authorList>
    </citation>
    <scope>NUCLEOTIDE SEQUENCE</scope>
    <source>
        <strain evidence="9">MELC-2E11</strain>
        <tissue evidence="9">Siphon/mantle</tissue>
    </source>
</reference>
<name>A0ABY7EIS5_MYAAR</name>
<evidence type="ECO:0000259" key="7">
    <source>
        <dbReference type="PROSITE" id="PS50835"/>
    </source>
</evidence>
<dbReference type="SUPFAM" id="SSF48726">
    <property type="entry name" value="Immunoglobulin"/>
    <property type="match status" value="4"/>
</dbReference>
<dbReference type="PROSITE" id="PS50853">
    <property type="entry name" value="FN3"/>
    <property type="match status" value="1"/>
</dbReference>
<evidence type="ECO:0000256" key="4">
    <source>
        <dbReference type="ARBA" id="ARBA00023180"/>
    </source>
</evidence>
<evidence type="ECO:0000256" key="2">
    <source>
        <dbReference type="ARBA" id="ARBA00023136"/>
    </source>
</evidence>
<dbReference type="InterPro" id="IPR013783">
    <property type="entry name" value="Ig-like_fold"/>
</dbReference>
<evidence type="ECO:0000256" key="5">
    <source>
        <dbReference type="ARBA" id="ARBA00023319"/>
    </source>
</evidence>
<dbReference type="SUPFAM" id="SSF49265">
    <property type="entry name" value="Fibronectin type III"/>
    <property type="match status" value="1"/>
</dbReference>
<accession>A0ABY7EIS5</accession>
<dbReference type="CDD" id="cd00063">
    <property type="entry name" value="FN3"/>
    <property type="match status" value="1"/>
</dbReference>
<dbReference type="InterPro" id="IPR013162">
    <property type="entry name" value="CD80_C2-set"/>
</dbReference>
<keyword evidence="4" id="KW-0325">Glycoprotein</keyword>
<keyword evidence="6" id="KW-0812">Transmembrane</keyword>
<dbReference type="Proteomes" id="UP001164746">
    <property type="component" value="Chromosome 6"/>
</dbReference>
<dbReference type="EMBL" id="CP111017">
    <property type="protein sequence ID" value="WAR09040.1"/>
    <property type="molecule type" value="Genomic_DNA"/>
</dbReference>
<evidence type="ECO:0000256" key="6">
    <source>
        <dbReference type="SAM" id="Phobius"/>
    </source>
</evidence>
<evidence type="ECO:0000313" key="9">
    <source>
        <dbReference type="EMBL" id="WAR09040.1"/>
    </source>
</evidence>
<dbReference type="InterPro" id="IPR003961">
    <property type="entry name" value="FN3_dom"/>
</dbReference>
<dbReference type="InterPro" id="IPR007110">
    <property type="entry name" value="Ig-like_dom"/>
</dbReference>
<dbReference type="Gene3D" id="2.60.40.10">
    <property type="entry name" value="Immunoglobulins"/>
    <property type="match status" value="4"/>
</dbReference>
<feature type="transmembrane region" description="Helical" evidence="6">
    <location>
        <begin position="670"/>
        <end position="692"/>
    </location>
</feature>
<dbReference type="PANTHER" id="PTHR11640">
    <property type="entry name" value="NEPHRIN"/>
    <property type="match status" value="1"/>
</dbReference>
<dbReference type="Pfam" id="PF00041">
    <property type="entry name" value="fn3"/>
    <property type="match status" value="1"/>
</dbReference>
<dbReference type="Pfam" id="PF08205">
    <property type="entry name" value="C2-set_2"/>
    <property type="match status" value="1"/>
</dbReference>